<feature type="non-terminal residue" evidence="2">
    <location>
        <position position="1"/>
    </location>
</feature>
<evidence type="ECO:0000259" key="1">
    <source>
        <dbReference type="Pfam" id="PF00814"/>
    </source>
</evidence>
<proteinExistence type="predicted"/>
<accession>A0A955J273</accession>
<protein>
    <submittedName>
        <fullName evidence="2">tRNA (Adenosine(37)-N6)-threonylcarbamoyltransferase complex transferase subunit TsaD</fullName>
    </submittedName>
</protein>
<dbReference type="Proteomes" id="UP000740557">
    <property type="component" value="Unassembled WGS sequence"/>
</dbReference>
<comment type="caution">
    <text evidence="2">The sequence shown here is derived from an EMBL/GenBank/DDBJ whole genome shotgun (WGS) entry which is preliminary data.</text>
</comment>
<feature type="domain" description="Gcp-like" evidence="1">
    <location>
        <begin position="2"/>
        <end position="107"/>
    </location>
</feature>
<dbReference type="Pfam" id="PF00814">
    <property type="entry name" value="TsaD"/>
    <property type="match status" value="1"/>
</dbReference>
<reference evidence="2" key="2">
    <citation type="journal article" date="2021" name="Microbiome">
        <title>Successional dynamics and alternative stable states in a saline activated sludge microbial community over 9 years.</title>
        <authorList>
            <person name="Wang Y."/>
            <person name="Ye J."/>
            <person name="Ju F."/>
            <person name="Liu L."/>
            <person name="Boyd J.A."/>
            <person name="Deng Y."/>
            <person name="Parks D.H."/>
            <person name="Jiang X."/>
            <person name="Yin X."/>
            <person name="Woodcroft B.J."/>
            <person name="Tyson G.W."/>
            <person name="Hugenholtz P."/>
            <person name="Polz M.F."/>
            <person name="Zhang T."/>
        </authorList>
    </citation>
    <scope>NUCLEOTIDE SEQUENCE</scope>
    <source>
        <strain evidence="2">HKST-UBA79</strain>
    </source>
</reference>
<evidence type="ECO:0000313" key="3">
    <source>
        <dbReference type="Proteomes" id="UP000740557"/>
    </source>
</evidence>
<reference evidence="2" key="1">
    <citation type="submission" date="2020-04" db="EMBL/GenBank/DDBJ databases">
        <authorList>
            <person name="Zhang T."/>
        </authorList>
    </citation>
    <scope>NUCLEOTIDE SEQUENCE</scope>
    <source>
        <strain evidence="2">HKST-UBA79</strain>
    </source>
</reference>
<organism evidence="2 3">
    <name type="scientific">candidate division WWE3 bacterium</name>
    <dbReference type="NCBI Taxonomy" id="2053526"/>
    <lineage>
        <taxon>Bacteria</taxon>
        <taxon>Katanobacteria</taxon>
    </lineage>
</organism>
<dbReference type="InterPro" id="IPR000905">
    <property type="entry name" value="Gcp-like_dom"/>
</dbReference>
<sequence>IFPRPLIDSEDFNFFFSFLKTAIRYFIQNNEDFSKPILAAEFEQAVVDVVVDKTLRAISKHNVSTLLVGGGVAANRVLRERLQSNTLGVTVHVPPIYLCMDHPAYIATAAYWLYKDTYNTYLLKDIEVNPSLTITSSAN</sequence>
<name>A0A955J273_UNCKA</name>
<dbReference type="EMBL" id="JAGQNX010000112">
    <property type="protein sequence ID" value="MCA9308581.1"/>
    <property type="molecule type" value="Genomic_DNA"/>
</dbReference>
<dbReference type="AlphaFoldDB" id="A0A955J273"/>
<dbReference type="PANTHER" id="PTHR11735">
    <property type="entry name" value="TRNA N6-ADENOSINE THREONYLCARBAMOYLTRANSFERASE"/>
    <property type="match status" value="1"/>
</dbReference>
<dbReference type="Gene3D" id="3.30.420.40">
    <property type="match status" value="1"/>
</dbReference>
<dbReference type="InterPro" id="IPR043129">
    <property type="entry name" value="ATPase_NBD"/>
</dbReference>
<dbReference type="PANTHER" id="PTHR11735:SF6">
    <property type="entry name" value="TRNA N6-ADENOSINE THREONYLCARBAMOYLTRANSFERASE, MITOCHONDRIAL"/>
    <property type="match status" value="1"/>
</dbReference>
<evidence type="ECO:0000313" key="2">
    <source>
        <dbReference type="EMBL" id="MCA9308581.1"/>
    </source>
</evidence>
<dbReference type="SUPFAM" id="SSF53067">
    <property type="entry name" value="Actin-like ATPase domain"/>
    <property type="match status" value="1"/>
</dbReference>
<gene>
    <name evidence="2" type="ORF">KC980_03640</name>
</gene>